<dbReference type="Gene3D" id="1.10.260.40">
    <property type="entry name" value="lambda repressor-like DNA-binding domains"/>
    <property type="match status" value="1"/>
</dbReference>
<evidence type="ECO:0000313" key="5">
    <source>
        <dbReference type="Proteomes" id="UP000250354"/>
    </source>
</evidence>
<organism evidence="3 6">
    <name type="scientific">Aerococcus mictus</name>
    <dbReference type="NCBI Taxonomy" id="2976810"/>
    <lineage>
        <taxon>Bacteria</taxon>
        <taxon>Bacillati</taxon>
        <taxon>Bacillota</taxon>
        <taxon>Bacilli</taxon>
        <taxon>Lactobacillales</taxon>
        <taxon>Aerococcaceae</taxon>
        <taxon>Aerococcus</taxon>
    </lineage>
</organism>
<proteinExistence type="predicted"/>
<sequence>MHNVSYRIKELRNEKGWTQQELSEISNVSRALIAGLESGAITETSTASLKKLAKAFDIEVSDIFFTYNVQHDRQKT</sequence>
<reference evidence="4" key="3">
    <citation type="submission" date="2024-02" db="EMBL/GenBank/DDBJ databases">
        <authorList>
            <person name="Choi B."/>
        </authorList>
    </citation>
    <scope>NUCLEOTIDE SEQUENCE</scope>
    <source>
        <strain evidence="4">UMB1016</strain>
    </source>
</reference>
<evidence type="ECO:0000259" key="2">
    <source>
        <dbReference type="PROSITE" id="PS50943"/>
    </source>
</evidence>
<keyword evidence="1" id="KW-0238">DNA-binding</keyword>
<accession>A0A9Q4H4Q8</accession>
<evidence type="ECO:0000313" key="6">
    <source>
        <dbReference type="Proteomes" id="UP001069047"/>
    </source>
</evidence>
<accession>A0A1E9PGC6</accession>
<dbReference type="SUPFAM" id="SSF47413">
    <property type="entry name" value="lambda repressor-like DNA-binding domains"/>
    <property type="match status" value="1"/>
</dbReference>
<dbReference type="AlphaFoldDB" id="A0A1E9PGC6"/>
<dbReference type="Pfam" id="PF01381">
    <property type="entry name" value="HTH_3"/>
    <property type="match status" value="1"/>
</dbReference>
<dbReference type="EMBL" id="CP145132">
    <property type="protein sequence ID" value="WWC55025.1"/>
    <property type="molecule type" value="Genomic_DNA"/>
</dbReference>
<gene>
    <name evidence="4" type="ORF">DBT44_0001625</name>
    <name evidence="3" type="ORF">ODY61_01375</name>
</gene>
<dbReference type="Proteomes" id="UP000250354">
    <property type="component" value="Chromosome"/>
</dbReference>
<protein>
    <submittedName>
        <fullName evidence="3">Helix-turn-helix transcriptional regulator</fullName>
    </submittedName>
</protein>
<dbReference type="SMART" id="SM00530">
    <property type="entry name" value="HTH_XRE"/>
    <property type="match status" value="1"/>
</dbReference>
<reference evidence="4 5" key="1">
    <citation type="journal article" date="2020" name="J. Bacteriol.">
        <title>Aerococcus urinae Isolated from Women with Lower Urinary Tract Symptoms: In Vitro Aggregation and Genome Analysis.</title>
        <authorList>
            <person name="Hilt E.E."/>
            <person name="Putonti C."/>
            <person name="Thomas-White K."/>
            <person name="Lewis A.L."/>
            <person name="Visick K.L."/>
            <person name="Gilbert N.M."/>
            <person name="Wolfe A.J."/>
        </authorList>
    </citation>
    <scope>NUCLEOTIDE SEQUENCE [LARGE SCALE GENOMIC DNA]</scope>
    <source>
        <strain evidence="4 5">UMB1016</strain>
    </source>
</reference>
<dbReference type="EMBL" id="JAOTMY010000001">
    <property type="protein sequence ID" value="MCY3086761.1"/>
    <property type="molecule type" value="Genomic_DNA"/>
</dbReference>
<evidence type="ECO:0000313" key="3">
    <source>
        <dbReference type="EMBL" id="MCY3086761.1"/>
    </source>
</evidence>
<dbReference type="CDD" id="cd00093">
    <property type="entry name" value="HTH_XRE"/>
    <property type="match status" value="1"/>
</dbReference>
<dbReference type="PANTHER" id="PTHR46558">
    <property type="entry name" value="TRACRIPTIONAL REGULATORY PROTEIN-RELATED-RELATED"/>
    <property type="match status" value="1"/>
</dbReference>
<dbReference type="PROSITE" id="PS50943">
    <property type="entry name" value="HTH_CROC1"/>
    <property type="match status" value="1"/>
</dbReference>
<feature type="domain" description="HTH cro/C1-type" evidence="2">
    <location>
        <begin position="8"/>
        <end position="63"/>
    </location>
</feature>
<dbReference type="GO" id="GO:0003677">
    <property type="term" value="F:DNA binding"/>
    <property type="evidence" value="ECO:0007669"/>
    <property type="project" value="UniProtKB-KW"/>
</dbReference>
<evidence type="ECO:0000313" key="4">
    <source>
        <dbReference type="EMBL" id="WWC55025.1"/>
    </source>
</evidence>
<dbReference type="PANTHER" id="PTHR46558:SF4">
    <property type="entry name" value="DNA-BIDING PHAGE PROTEIN"/>
    <property type="match status" value="1"/>
</dbReference>
<evidence type="ECO:0000256" key="1">
    <source>
        <dbReference type="ARBA" id="ARBA00023125"/>
    </source>
</evidence>
<reference evidence="3" key="2">
    <citation type="submission" date="2022-09" db="EMBL/GenBank/DDBJ databases">
        <title>Aerococcus urinae taxonomy study.</title>
        <authorList>
            <person name="Christensen J."/>
            <person name="Senneby E."/>
        </authorList>
    </citation>
    <scope>NUCLEOTIDE SEQUENCE</scope>
    <source>
        <strain evidence="3">LUND-41-B12</strain>
    </source>
</reference>
<dbReference type="InterPro" id="IPR010982">
    <property type="entry name" value="Lambda_DNA-bd_dom_sf"/>
</dbReference>
<dbReference type="RefSeq" id="WP_070559461.1">
    <property type="nucleotide sequence ID" value="NZ_CAJHLJ010000013.1"/>
</dbReference>
<name>A0A1E9PGC6_9LACT</name>
<dbReference type="Proteomes" id="UP001069047">
    <property type="component" value="Unassembled WGS sequence"/>
</dbReference>
<dbReference type="InterPro" id="IPR001387">
    <property type="entry name" value="Cro/C1-type_HTH"/>
</dbReference>
<keyword evidence="5" id="KW-1185">Reference proteome</keyword>